<name>A0A7D4BNK1_9BACL</name>
<dbReference type="RefSeq" id="WP_173219878.1">
    <property type="nucleotide sequence ID" value="NZ_CP048104.1"/>
</dbReference>
<organism evidence="1 2">
    <name type="scientific">Kroppenstedtia pulmonis</name>
    <dbReference type="NCBI Taxonomy" id="1380685"/>
    <lineage>
        <taxon>Bacteria</taxon>
        <taxon>Bacillati</taxon>
        <taxon>Bacillota</taxon>
        <taxon>Bacilli</taxon>
        <taxon>Bacillales</taxon>
        <taxon>Thermoactinomycetaceae</taxon>
        <taxon>Kroppenstedtia</taxon>
    </lineage>
</organism>
<sequence>MYRIGVVGPEPSVNRILNISYPYHGQMDFVPYIYTETIQSKDIVRNHDHETDAWLFSGVMPYRLSRDQISSEKNAIYIPHTGSSLYKCLLHLSYQQGIPLKKISIDTVTVKEVEEALCELAIPPINRFTKTMDEYISPDELHRFHHELWQQGKTDAALTCFQSTYLSLKQAGVPVDWISPTKMVIRQSLHLLAEKVRTSFFRETQTGVVILDLQHFDRVLDKNSNPYHLQYLSLQLKEITLHLSEQLDGSLLEMGNGRYEIFSSRGAIESNQQILHDTVQHLALTADSPVASGIGFGVTVHSAEVNARRAVQRSIESEDKRIYMVQEDGMMAEIFEGGEQSLVTPDLLSPEIIQKMEDNSINIKTYYRIWTLVRRMKWTDFTTADLATHLHMTHRNARRLLSQLSKIGLAKCTGKESQPSRGRPSNLYQLTEWK</sequence>
<protein>
    <recommendedName>
        <fullName evidence="3">Transcriptional regulator</fullName>
    </recommendedName>
</protein>
<dbReference type="InterPro" id="IPR043128">
    <property type="entry name" value="Rev_trsase/Diguanyl_cyclase"/>
</dbReference>
<evidence type="ECO:0000313" key="2">
    <source>
        <dbReference type="Proteomes" id="UP000503088"/>
    </source>
</evidence>
<evidence type="ECO:0008006" key="3">
    <source>
        <dbReference type="Google" id="ProtNLM"/>
    </source>
</evidence>
<accession>A0A7D4BNK1</accession>
<dbReference type="Gene3D" id="3.30.70.270">
    <property type="match status" value="1"/>
</dbReference>
<dbReference type="KEGG" id="kpul:GXN76_01835"/>
<dbReference type="EMBL" id="CP048104">
    <property type="protein sequence ID" value="QKG83331.1"/>
    <property type="molecule type" value="Genomic_DNA"/>
</dbReference>
<reference evidence="1 2" key="1">
    <citation type="submission" date="2020-01" db="EMBL/GenBank/DDBJ databases">
        <authorList>
            <person name="Gulvik C.A."/>
            <person name="Batra D.G."/>
        </authorList>
    </citation>
    <scope>NUCLEOTIDE SEQUENCE [LARGE SCALE GENOMIC DNA]</scope>
    <source>
        <strain evidence="1 2">W9323</strain>
    </source>
</reference>
<dbReference type="SUPFAM" id="SSF46785">
    <property type="entry name" value="Winged helix' DNA-binding domain"/>
    <property type="match status" value="1"/>
</dbReference>
<dbReference type="InterPro" id="IPR036390">
    <property type="entry name" value="WH_DNA-bd_sf"/>
</dbReference>
<dbReference type="Proteomes" id="UP000503088">
    <property type="component" value="Chromosome"/>
</dbReference>
<keyword evidence="2" id="KW-1185">Reference proteome</keyword>
<dbReference type="AlphaFoldDB" id="A0A7D4BNK1"/>
<proteinExistence type="predicted"/>
<evidence type="ECO:0000313" key="1">
    <source>
        <dbReference type="EMBL" id="QKG83331.1"/>
    </source>
</evidence>
<gene>
    <name evidence="1" type="ORF">GXN76_01835</name>
</gene>